<comment type="function">
    <text evidence="6">The RuvA-RuvB-RuvC complex processes Holliday junction (HJ) DNA during genetic recombination and DNA repair, while the RuvA-RuvB complex plays an important role in the rescue of blocked DNA replication forks via replication fork reversal (RFR). RuvA specifically binds to HJ cruciform DNA, conferring on it an open structure. The RuvB hexamer acts as an ATP-dependent pump, pulling dsDNA into and through the RuvAB complex. HJ branch migration allows RuvC to scan DNA until it finds its consensus sequence, where it cleaves and resolves the cruciform DNA.</text>
</comment>
<dbReference type="InterPro" id="IPR011114">
    <property type="entry name" value="RuvA_C"/>
</dbReference>
<dbReference type="AlphaFoldDB" id="A0A6I2UI80"/>
<evidence type="ECO:0000256" key="3">
    <source>
        <dbReference type="ARBA" id="ARBA00023125"/>
    </source>
</evidence>
<dbReference type="GO" id="GO:0048476">
    <property type="term" value="C:Holliday junction resolvase complex"/>
    <property type="evidence" value="ECO:0007669"/>
    <property type="project" value="UniProtKB-UniRule"/>
</dbReference>
<comment type="subcellular location">
    <subcellularLocation>
        <location evidence="6">Cytoplasm</location>
    </subcellularLocation>
</comment>
<dbReference type="InterPro" id="IPR012340">
    <property type="entry name" value="NA-bd_OB-fold"/>
</dbReference>
<dbReference type="Gene3D" id="1.10.8.10">
    <property type="entry name" value="DNA helicase RuvA subunit, C-terminal domain"/>
    <property type="match status" value="1"/>
</dbReference>
<evidence type="ECO:0000256" key="4">
    <source>
        <dbReference type="ARBA" id="ARBA00023172"/>
    </source>
</evidence>
<dbReference type="GeneID" id="96779350"/>
<keyword evidence="1 6" id="KW-0963">Cytoplasm</keyword>
<comment type="subunit">
    <text evidence="6">Homotetramer. Forms an RuvA(8)-RuvB(12)-Holliday junction (HJ) complex. HJ DNA is sandwiched between 2 RuvA tetramers; dsDNA enters through RuvA and exits via RuvB. An RuvB hexamer assembles on each DNA strand where it exits the tetramer. Each RuvB hexamer is contacted by two RuvA subunits (via domain III) on 2 adjacent RuvB subunits; this complex drives branch migration. In the full resolvosome a probable DNA-RuvA(4)-RuvB(12)-RuvC(2) complex forms which resolves the HJ.</text>
</comment>
<keyword evidence="4 6" id="KW-0233">DNA recombination</keyword>
<dbReference type="Pfam" id="PF07499">
    <property type="entry name" value="RuvA_C"/>
    <property type="match status" value="1"/>
</dbReference>
<keyword evidence="2 6" id="KW-0227">DNA damage</keyword>
<comment type="caution">
    <text evidence="6">Lacks conserved residue(s) required for the propagation of feature annotation.</text>
</comment>
<evidence type="ECO:0000313" key="9">
    <source>
        <dbReference type="Proteomes" id="UP000433181"/>
    </source>
</evidence>
<evidence type="ECO:0000259" key="7">
    <source>
        <dbReference type="SMART" id="SM00278"/>
    </source>
</evidence>
<evidence type="ECO:0000256" key="2">
    <source>
        <dbReference type="ARBA" id="ARBA00022763"/>
    </source>
</evidence>
<keyword evidence="3 6" id="KW-0238">DNA-binding</keyword>
<organism evidence="8 9">
    <name type="scientific">Anaerovibrio slackiae</name>
    <dbReference type="NCBI Taxonomy" id="2652309"/>
    <lineage>
        <taxon>Bacteria</taxon>
        <taxon>Bacillati</taxon>
        <taxon>Bacillota</taxon>
        <taxon>Negativicutes</taxon>
        <taxon>Selenomonadales</taxon>
        <taxon>Selenomonadaceae</taxon>
        <taxon>Anaerovibrio</taxon>
    </lineage>
</organism>
<dbReference type="HAMAP" id="MF_00031">
    <property type="entry name" value="DNA_HJ_migration_RuvA"/>
    <property type="match status" value="1"/>
</dbReference>
<comment type="domain">
    <text evidence="6">Has three domains with a flexible linker between the domains II and III and assumes an 'L' shape. Domain III is highly mobile and contacts RuvB.</text>
</comment>
<dbReference type="GO" id="GO:0009378">
    <property type="term" value="F:four-way junction helicase activity"/>
    <property type="evidence" value="ECO:0007669"/>
    <property type="project" value="InterPro"/>
</dbReference>
<dbReference type="Proteomes" id="UP000433181">
    <property type="component" value="Unassembled WGS sequence"/>
</dbReference>
<dbReference type="GO" id="GO:0006310">
    <property type="term" value="P:DNA recombination"/>
    <property type="evidence" value="ECO:0007669"/>
    <property type="project" value="UniProtKB-UniRule"/>
</dbReference>
<feature type="domain" description="Helix-hairpin-helix DNA-binding motif class 1" evidence="7">
    <location>
        <begin position="72"/>
        <end position="91"/>
    </location>
</feature>
<feature type="domain" description="Helix-hairpin-helix DNA-binding motif class 1" evidence="7">
    <location>
        <begin position="107"/>
        <end position="126"/>
    </location>
</feature>
<dbReference type="GO" id="GO:0000400">
    <property type="term" value="F:four-way junction DNA binding"/>
    <property type="evidence" value="ECO:0007669"/>
    <property type="project" value="UniProtKB-UniRule"/>
</dbReference>
<dbReference type="InterPro" id="IPR010994">
    <property type="entry name" value="RuvA_2-like"/>
</dbReference>
<feature type="region of interest" description="Domain II" evidence="6">
    <location>
        <begin position="64"/>
        <end position="141"/>
    </location>
</feature>
<dbReference type="GO" id="GO:0009379">
    <property type="term" value="C:Holliday junction helicase complex"/>
    <property type="evidence" value="ECO:0007669"/>
    <property type="project" value="InterPro"/>
</dbReference>
<dbReference type="CDD" id="cd14332">
    <property type="entry name" value="UBA_RuvA_C"/>
    <property type="match status" value="1"/>
</dbReference>
<dbReference type="Gene3D" id="2.40.50.140">
    <property type="entry name" value="Nucleic acid-binding proteins"/>
    <property type="match status" value="1"/>
</dbReference>
<proteinExistence type="inferred from homology"/>
<dbReference type="InterPro" id="IPR003583">
    <property type="entry name" value="Hlx-hairpin-Hlx_DNA-bd_motif"/>
</dbReference>
<dbReference type="RefSeq" id="WP_154407575.1">
    <property type="nucleotide sequence ID" value="NZ_VUNR01000022.1"/>
</dbReference>
<dbReference type="SUPFAM" id="SSF50249">
    <property type="entry name" value="Nucleic acid-binding proteins"/>
    <property type="match status" value="1"/>
</dbReference>
<dbReference type="Gene3D" id="1.10.150.20">
    <property type="entry name" value="5' to 3' exonuclease, C-terminal subdomain"/>
    <property type="match status" value="1"/>
</dbReference>
<dbReference type="SUPFAM" id="SSF47781">
    <property type="entry name" value="RuvA domain 2-like"/>
    <property type="match status" value="1"/>
</dbReference>
<dbReference type="NCBIfam" id="TIGR00084">
    <property type="entry name" value="ruvA"/>
    <property type="match status" value="1"/>
</dbReference>
<feature type="region of interest" description="Domain III" evidence="6">
    <location>
        <begin position="159"/>
        <end position="206"/>
    </location>
</feature>
<keyword evidence="9" id="KW-1185">Reference proteome</keyword>
<comment type="similarity">
    <text evidence="6">Belongs to the RuvA family.</text>
</comment>
<evidence type="ECO:0000256" key="1">
    <source>
        <dbReference type="ARBA" id="ARBA00022490"/>
    </source>
</evidence>
<sequence>MIGFLRGRVAYLLADVCLLDVNGVGYRVFIAGNTHNQLKLGQEAMLFTHTSVREDAIQLYGFYSQEEYDLFQLLLTVSGIGPKVALGIIGAITPARLCQAIQKKQASVLVKLPGVGKKSAERMIVELKDKLHFADAGDDGQVEDLSDLFALPEIGEGVVAEAAAALQSLGYNAQQLAPVLEKCSRLKGDQDVQSVIKFALKELSGR</sequence>
<evidence type="ECO:0000256" key="5">
    <source>
        <dbReference type="ARBA" id="ARBA00023204"/>
    </source>
</evidence>
<dbReference type="Pfam" id="PF14520">
    <property type="entry name" value="HHH_5"/>
    <property type="match status" value="1"/>
</dbReference>
<dbReference type="InterPro" id="IPR013849">
    <property type="entry name" value="DNA_helicase_Holl-junc_RuvA_I"/>
</dbReference>
<evidence type="ECO:0000313" key="8">
    <source>
        <dbReference type="EMBL" id="MSU09409.1"/>
    </source>
</evidence>
<dbReference type="InterPro" id="IPR036267">
    <property type="entry name" value="RuvA_C_sf"/>
</dbReference>
<dbReference type="GO" id="GO:0005524">
    <property type="term" value="F:ATP binding"/>
    <property type="evidence" value="ECO:0007669"/>
    <property type="project" value="InterPro"/>
</dbReference>
<gene>
    <name evidence="6 8" type="primary">ruvA</name>
    <name evidence="8" type="ORF">FYJ84_10465</name>
</gene>
<dbReference type="Pfam" id="PF01330">
    <property type="entry name" value="RuvA_N"/>
    <property type="match status" value="1"/>
</dbReference>
<dbReference type="InterPro" id="IPR000085">
    <property type="entry name" value="RuvA"/>
</dbReference>
<dbReference type="GO" id="GO:0005737">
    <property type="term" value="C:cytoplasm"/>
    <property type="evidence" value="ECO:0007669"/>
    <property type="project" value="UniProtKB-SubCell"/>
</dbReference>
<keyword evidence="5 6" id="KW-0234">DNA repair</keyword>
<comment type="caution">
    <text evidence="8">The sequence shown here is derived from an EMBL/GenBank/DDBJ whole genome shotgun (WGS) entry which is preliminary data.</text>
</comment>
<reference evidence="8 9" key="1">
    <citation type="submission" date="2019-08" db="EMBL/GenBank/DDBJ databases">
        <title>In-depth cultivation of the pig gut microbiome towards novel bacterial diversity and tailored functional studies.</title>
        <authorList>
            <person name="Wylensek D."/>
            <person name="Hitch T.C.A."/>
            <person name="Clavel T."/>
        </authorList>
    </citation>
    <scope>NUCLEOTIDE SEQUENCE [LARGE SCALE GENOMIC DNA]</scope>
    <source>
        <strain evidence="8 9">WCA-693-APC-5D-A</strain>
    </source>
</reference>
<protein>
    <recommendedName>
        <fullName evidence="6">Holliday junction branch migration complex subunit RuvA</fullName>
    </recommendedName>
</protein>
<dbReference type="EMBL" id="VUNR01000022">
    <property type="protein sequence ID" value="MSU09409.1"/>
    <property type="molecule type" value="Genomic_DNA"/>
</dbReference>
<dbReference type="SUPFAM" id="SSF46929">
    <property type="entry name" value="DNA helicase RuvA subunit, C-terminal domain"/>
    <property type="match status" value="1"/>
</dbReference>
<dbReference type="SMART" id="SM00278">
    <property type="entry name" value="HhH1"/>
    <property type="match status" value="2"/>
</dbReference>
<dbReference type="GO" id="GO:0006281">
    <property type="term" value="P:DNA repair"/>
    <property type="evidence" value="ECO:0007669"/>
    <property type="project" value="UniProtKB-UniRule"/>
</dbReference>
<evidence type="ECO:0000256" key="6">
    <source>
        <dbReference type="HAMAP-Rule" id="MF_00031"/>
    </source>
</evidence>
<accession>A0A6I2UI80</accession>
<name>A0A6I2UI80_9FIRM</name>